<gene>
    <name evidence="1" type="ORF">MOZ64_03770</name>
</gene>
<evidence type="ECO:0000313" key="2">
    <source>
        <dbReference type="Proteomes" id="UP001285244"/>
    </source>
</evidence>
<organism evidence="1 2">
    <name type="scientific">Absicoccus intestinalis</name>
    <dbReference type="NCBI Taxonomy" id="2926319"/>
    <lineage>
        <taxon>Bacteria</taxon>
        <taxon>Bacillati</taxon>
        <taxon>Bacillota</taxon>
        <taxon>Erysipelotrichia</taxon>
        <taxon>Erysipelotrichales</taxon>
        <taxon>Erysipelotrichaceae</taxon>
        <taxon>Absicoccus</taxon>
    </lineage>
</organism>
<dbReference type="InterPro" id="IPR058154">
    <property type="entry name" value="Bxb1_TTP-like"/>
</dbReference>
<reference evidence="1 2" key="1">
    <citation type="submission" date="2022-03" db="EMBL/GenBank/DDBJ databases">
        <title>Novel taxa within the pig intestine.</title>
        <authorList>
            <person name="Wylensek D."/>
            <person name="Bishof K."/>
            <person name="Afrizal A."/>
            <person name="Clavel T."/>
        </authorList>
    </citation>
    <scope>NUCLEOTIDE SEQUENCE [LARGE SCALE GENOMIC DNA]</scope>
    <source>
        <strain evidence="1 2">Cla-KB-P134</strain>
    </source>
</reference>
<dbReference type="RefSeq" id="WP_320325272.1">
    <property type="nucleotide sequence ID" value="NZ_JALBUS010000004.1"/>
</dbReference>
<keyword evidence="2" id="KW-1185">Reference proteome</keyword>
<comment type="caution">
    <text evidence="1">The sequence shown here is derived from an EMBL/GenBank/DDBJ whole genome shotgun (WGS) entry which is preliminary data.</text>
</comment>
<accession>A0ABU4WK71</accession>
<dbReference type="Proteomes" id="UP001285244">
    <property type="component" value="Unassembled WGS sequence"/>
</dbReference>
<name>A0ABU4WK71_9FIRM</name>
<dbReference type="Pfam" id="PF25681">
    <property type="entry name" value="Phage_TTP_17"/>
    <property type="match status" value="1"/>
</dbReference>
<proteinExistence type="predicted"/>
<protein>
    <submittedName>
        <fullName evidence="1">Phage tail protein</fullName>
    </submittedName>
</protein>
<sequence length="190" mass="20316">MATNTDVNNVNNVTYGKPKVGGSVFVAPTGTTLPTDATTVLDAAFKNAGYCSDDGIENEYKIDTENVKAWGGDVVLVADKGREDKFAFTLIETLKDEALKMVFGDSNVTGDLSSGIMVNISAYDLVPHAYVFELIAKGGILHRIVVPNATLSDLDKITYKDNDAVGFGITLTASADKNGKTHYEYYSKGA</sequence>
<dbReference type="EMBL" id="JALBUS010000004">
    <property type="protein sequence ID" value="MDX8416960.1"/>
    <property type="molecule type" value="Genomic_DNA"/>
</dbReference>
<evidence type="ECO:0000313" key="1">
    <source>
        <dbReference type="EMBL" id="MDX8416960.1"/>
    </source>
</evidence>